<dbReference type="PANTHER" id="PTHR47260">
    <property type="entry name" value="UPF0644 PROTEIN PB2B4.06"/>
    <property type="match status" value="1"/>
</dbReference>
<dbReference type="EMBL" id="KI913952">
    <property type="protein sequence ID" value="ETW10137.1"/>
    <property type="molecule type" value="Genomic_DNA"/>
</dbReference>
<dbReference type="InterPro" id="IPR052061">
    <property type="entry name" value="PTE-AB_protein"/>
</dbReference>
<dbReference type="eggNOG" id="KOG4781">
    <property type="taxonomic scope" value="Eukaryota"/>
</dbReference>
<dbReference type="PANTHER" id="PTHR47260:SF1">
    <property type="entry name" value="UPF0644 PROTEIN PB2B4.06"/>
    <property type="match status" value="1"/>
</dbReference>
<feature type="domain" description="Thioesterase" evidence="2">
    <location>
        <begin position="125"/>
        <end position="216"/>
    </location>
</feature>
<dbReference type="InterPro" id="IPR029069">
    <property type="entry name" value="HotDog_dom_sf"/>
</dbReference>
<evidence type="ECO:0000313" key="3">
    <source>
        <dbReference type="EMBL" id="ETW10137.1"/>
    </source>
</evidence>
<reference evidence="3" key="1">
    <citation type="submission" date="2013-12" db="EMBL/GenBank/DDBJ databases">
        <title>The Genome Sequence of Aphanomyces invadans NJM9701.</title>
        <authorList>
            <consortium name="The Broad Institute Genomics Platform"/>
            <person name="Russ C."/>
            <person name="Tyler B."/>
            <person name="van West P."/>
            <person name="Dieguez-Uribeondo J."/>
            <person name="Young S.K."/>
            <person name="Zeng Q."/>
            <person name="Gargeya S."/>
            <person name="Fitzgerald M."/>
            <person name="Abouelleil A."/>
            <person name="Alvarado L."/>
            <person name="Chapman S.B."/>
            <person name="Gainer-Dewar J."/>
            <person name="Goldberg J."/>
            <person name="Griggs A."/>
            <person name="Gujja S."/>
            <person name="Hansen M."/>
            <person name="Howarth C."/>
            <person name="Imamovic A."/>
            <person name="Ireland A."/>
            <person name="Larimer J."/>
            <person name="McCowan C."/>
            <person name="Murphy C."/>
            <person name="Pearson M."/>
            <person name="Poon T.W."/>
            <person name="Priest M."/>
            <person name="Roberts A."/>
            <person name="Saif S."/>
            <person name="Shea T."/>
            <person name="Sykes S."/>
            <person name="Wortman J."/>
            <person name="Nusbaum C."/>
            <person name="Birren B."/>
        </authorList>
    </citation>
    <scope>NUCLEOTIDE SEQUENCE [LARGE SCALE GENOMIC DNA]</scope>
    <source>
        <strain evidence="3">NJM9701</strain>
    </source>
</reference>
<gene>
    <name evidence="3" type="ORF">H310_00509</name>
</gene>
<dbReference type="VEuPathDB" id="FungiDB:H310_00509"/>
<evidence type="ECO:0000256" key="1">
    <source>
        <dbReference type="SAM" id="MobiDB-lite"/>
    </source>
</evidence>
<feature type="region of interest" description="Disordered" evidence="1">
    <location>
        <begin position="19"/>
        <end position="56"/>
    </location>
</feature>
<organism evidence="3">
    <name type="scientific">Aphanomyces invadans</name>
    <dbReference type="NCBI Taxonomy" id="157072"/>
    <lineage>
        <taxon>Eukaryota</taxon>
        <taxon>Sar</taxon>
        <taxon>Stramenopiles</taxon>
        <taxon>Oomycota</taxon>
        <taxon>Saprolegniomycetes</taxon>
        <taxon>Saprolegniales</taxon>
        <taxon>Verrucalvaceae</taxon>
        <taxon>Aphanomyces</taxon>
    </lineage>
</organism>
<dbReference type="GeneID" id="20077559"/>
<sequence length="231" mass="25647">MEEGLSMPKSTPATIAMMAEKRSLDSSGASPTLPKKARTSTGEDHTTQGNPPLPSKMIEISNDPNYTNMSDDVFRSTSLASSDAHYIHSLSIPGKYEAFHVYGHADKTSTISSVYFGRKLCGHEGIVHGGCISTVLDELFGWTMFWFDHPLHVSDSILTHCVCRMTDDIGFTANLNVNFRKPLPVDTFGIVHTEFDKRERRKVFMKSRLEDNDGNVFAEATTLFILPKPAE</sequence>
<dbReference type="CDD" id="cd03443">
    <property type="entry name" value="PaaI_thioesterase"/>
    <property type="match status" value="1"/>
</dbReference>
<proteinExistence type="predicted"/>
<dbReference type="Pfam" id="PF03061">
    <property type="entry name" value="4HBT"/>
    <property type="match status" value="1"/>
</dbReference>
<dbReference type="InterPro" id="IPR006683">
    <property type="entry name" value="Thioestr_dom"/>
</dbReference>
<name>A0A024UW26_9STRA</name>
<dbReference type="RefSeq" id="XP_008861548.1">
    <property type="nucleotide sequence ID" value="XM_008863326.1"/>
</dbReference>
<protein>
    <recommendedName>
        <fullName evidence="2">Thioesterase domain-containing protein</fullName>
    </recommendedName>
</protein>
<evidence type="ECO:0000259" key="2">
    <source>
        <dbReference type="Pfam" id="PF03061"/>
    </source>
</evidence>
<dbReference type="AlphaFoldDB" id="A0A024UW26"/>
<accession>A0A024UW26</accession>
<dbReference type="SUPFAM" id="SSF54637">
    <property type="entry name" value="Thioesterase/thiol ester dehydrase-isomerase"/>
    <property type="match status" value="1"/>
</dbReference>
<dbReference type="OrthoDB" id="506431at2759"/>
<dbReference type="Gene3D" id="3.10.129.10">
    <property type="entry name" value="Hotdog Thioesterase"/>
    <property type="match status" value="1"/>
</dbReference>
<dbReference type="STRING" id="157072.A0A024UW26"/>